<dbReference type="SUPFAM" id="SSF53383">
    <property type="entry name" value="PLP-dependent transferases"/>
    <property type="match status" value="1"/>
</dbReference>
<dbReference type="GO" id="GO:0047982">
    <property type="term" value="F:homocysteine desulfhydrase activity"/>
    <property type="evidence" value="ECO:0007669"/>
    <property type="project" value="UniProtKB-EC"/>
</dbReference>
<dbReference type="GO" id="GO:0009086">
    <property type="term" value="P:methionine biosynthetic process"/>
    <property type="evidence" value="ECO:0007669"/>
    <property type="project" value="UniProtKB-ARBA"/>
</dbReference>
<evidence type="ECO:0000256" key="2">
    <source>
        <dbReference type="ARBA" id="ARBA00009077"/>
    </source>
</evidence>
<dbReference type="FunFam" id="3.90.1150.10:FF:000033">
    <property type="entry name" value="Cystathionine gamma-synthase"/>
    <property type="match status" value="1"/>
</dbReference>
<protein>
    <recommendedName>
        <fullName evidence="4">homocysteine desulfhydrase</fullName>
        <ecNumber evidence="4">4.4.1.2</ecNumber>
    </recommendedName>
    <alternativeName>
        <fullName evidence="5">Homocysteine desulfhydrase</fullName>
    </alternativeName>
</protein>
<dbReference type="GO" id="GO:0019346">
    <property type="term" value="P:transsulfuration"/>
    <property type="evidence" value="ECO:0007669"/>
    <property type="project" value="InterPro"/>
</dbReference>
<dbReference type="GO" id="GO:0030170">
    <property type="term" value="F:pyridoxal phosphate binding"/>
    <property type="evidence" value="ECO:0007669"/>
    <property type="project" value="InterPro"/>
</dbReference>
<evidence type="ECO:0000256" key="6">
    <source>
        <dbReference type="ARBA" id="ARBA00048780"/>
    </source>
</evidence>
<dbReference type="PIRSF" id="PIRSF001434">
    <property type="entry name" value="CGS"/>
    <property type="match status" value="1"/>
</dbReference>
<dbReference type="PANTHER" id="PTHR11808">
    <property type="entry name" value="TRANS-SULFURATION ENZYME FAMILY MEMBER"/>
    <property type="match status" value="1"/>
</dbReference>
<dbReference type="Pfam" id="PF01053">
    <property type="entry name" value="Cys_Met_Meta_PP"/>
    <property type="match status" value="1"/>
</dbReference>
<name>A0A2H3L2E8_9CHLR</name>
<reference evidence="10 11" key="1">
    <citation type="submission" date="2016-05" db="EMBL/GenBank/DDBJ databases">
        <authorList>
            <person name="Lavstsen T."/>
            <person name="Jespersen J.S."/>
        </authorList>
    </citation>
    <scope>NUCLEOTIDE SEQUENCE [LARGE SCALE GENOMIC DNA]</scope>
    <source>
        <strain evidence="10 11">B7-9</strain>
    </source>
</reference>
<dbReference type="CDD" id="cd00614">
    <property type="entry name" value="CGS_like"/>
    <property type="match status" value="1"/>
</dbReference>
<proteinExistence type="inferred from homology"/>
<comment type="catalytic activity">
    <reaction evidence="7">
        <text>L-methionine + H2O = methanethiol + 2-oxobutanoate + NH4(+)</text>
        <dbReference type="Rhea" id="RHEA:23800"/>
        <dbReference type="ChEBI" id="CHEBI:15377"/>
        <dbReference type="ChEBI" id="CHEBI:16007"/>
        <dbReference type="ChEBI" id="CHEBI:16763"/>
        <dbReference type="ChEBI" id="CHEBI:28938"/>
        <dbReference type="ChEBI" id="CHEBI:57844"/>
        <dbReference type="EC" id="4.4.1.11"/>
    </reaction>
    <physiologicalReaction direction="left-to-right" evidence="7">
        <dbReference type="Rhea" id="RHEA:23801"/>
    </physiologicalReaction>
</comment>
<sequence length="424" mass="46704">MAERKPEGYLEGRPLHPESLMMSYGYKPALSQGAVKCPIFQTSTFVFKTAEEGKSFFELAYGLRRQRPDEEMGLIYSRLNNPDLEILEDRLTLWDDAEAAATFASGMAAISTTLLSFLRPGDVLLHSEPVYGGTDFLLKHVLPQFEIRVVGFAAGAPPEEAETRLRQLGLTDRLKMILIETPANPTNALVDIAAYAAFAQRLGGDQRVITAVDNTFLGPLWQQPLKHGADLVLYSATKYIGGHSDVIAGVCLGSNELMTQVKLMRTIMGTMAGPQTGWLLMRSLETLKLRMTAQMKTARHVAAFLSEHPAVERLHYLGCLKPGDSQYEVFQRQCSGPGGMISFEVKGGEREAFRVLNELKLFHLAVSLGGTESLAEHPATMTHADVDPEERIEMGITPAMIRLSIGVENPEDLIDDLKLALDLI</sequence>
<dbReference type="FunFam" id="3.40.640.10:FF:000046">
    <property type="entry name" value="Cystathionine gamma-lyase"/>
    <property type="match status" value="1"/>
</dbReference>
<dbReference type="EMBL" id="LYXE01000154">
    <property type="protein sequence ID" value="PDV97327.1"/>
    <property type="molecule type" value="Genomic_DNA"/>
</dbReference>
<evidence type="ECO:0000313" key="11">
    <source>
        <dbReference type="Proteomes" id="UP000220922"/>
    </source>
</evidence>
<dbReference type="GO" id="GO:0018826">
    <property type="term" value="F:methionine gamma-lyase activity"/>
    <property type="evidence" value="ECO:0007669"/>
    <property type="project" value="UniProtKB-EC"/>
</dbReference>
<keyword evidence="11" id="KW-1185">Reference proteome</keyword>
<comment type="similarity">
    <text evidence="2 9">Belongs to the trans-sulfuration enzymes family.</text>
</comment>
<keyword evidence="10" id="KW-0456">Lyase</keyword>
<dbReference type="AlphaFoldDB" id="A0A2H3L2E8"/>
<dbReference type="Proteomes" id="UP000220922">
    <property type="component" value="Unassembled WGS sequence"/>
</dbReference>
<keyword evidence="3 8" id="KW-0663">Pyridoxal phosphate</keyword>
<dbReference type="GO" id="GO:0005737">
    <property type="term" value="C:cytoplasm"/>
    <property type="evidence" value="ECO:0007669"/>
    <property type="project" value="TreeGrafter"/>
</dbReference>
<dbReference type="PROSITE" id="PS00868">
    <property type="entry name" value="CYS_MET_METAB_PP"/>
    <property type="match status" value="1"/>
</dbReference>
<dbReference type="InterPro" id="IPR054542">
    <property type="entry name" value="Cys_met_metab_PP"/>
</dbReference>
<dbReference type="PANTHER" id="PTHR11808:SF86">
    <property type="entry name" value="METHIONINE GAMMA-LYASE"/>
    <property type="match status" value="1"/>
</dbReference>
<dbReference type="InterPro" id="IPR000277">
    <property type="entry name" value="Cys/Met-Metab_PyrdxlP-dep_enz"/>
</dbReference>
<comment type="cofactor">
    <cofactor evidence="1 9">
        <name>pyridoxal 5'-phosphate</name>
        <dbReference type="ChEBI" id="CHEBI:597326"/>
    </cofactor>
</comment>
<dbReference type="Gene3D" id="3.90.1150.10">
    <property type="entry name" value="Aspartate Aminotransferase, domain 1"/>
    <property type="match status" value="1"/>
</dbReference>
<gene>
    <name evidence="10" type="ORF">A9Q02_18885</name>
</gene>
<comment type="catalytic activity">
    <reaction evidence="6">
        <text>L-homocysteine + H2O = 2-oxobutanoate + hydrogen sulfide + NH4(+) + H(+)</text>
        <dbReference type="Rhea" id="RHEA:14501"/>
        <dbReference type="ChEBI" id="CHEBI:15377"/>
        <dbReference type="ChEBI" id="CHEBI:15378"/>
        <dbReference type="ChEBI" id="CHEBI:16763"/>
        <dbReference type="ChEBI" id="CHEBI:28938"/>
        <dbReference type="ChEBI" id="CHEBI:29919"/>
        <dbReference type="ChEBI" id="CHEBI:58199"/>
        <dbReference type="EC" id="4.4.1.2"/>
    </reaction>
    <physiologicalReaction direction="left-to-right" evidence="6">
        <dbReference type="Rhea" id="RHEA:14502"/>
    </physiologicalReaction>
</comment>
<evidence type="ECO:0000256" key="1">
    <source>
        <dbReference type="ARBA" id="ARBA00001933"/>
    </source>
</evidence>
<dbReference type="EC" id="4.4.1.2" evidence="4"/>
<evidence type="ECO:0000256" key="5">
    <source>
        <dbReference type="ARBA" id="ARBA00047199"/>
    </source>
</evidence>
<evidence type="ECO:0000256" key="3">
    <source>
        <dbReference type="ARBA" id="ARBA00022898"/>
    </source>
</evidence>
<dbReference type="InterPro" id="IPR015421">
    <property type="entry name" value="PyrdxlP-dep_Trfase_major"/>
</dbReference>
<dbReference type="OrthoDB" id="9780685at2"/>
<evidence type="ECO:0000256" key="8">
    <source>
        <dbReference type="PIRSR" id="PIRSR001434-2"/>
    </source>
</evidence>
<dbReference type="NCBIfam" id="NF005455">
    <property type="entry name" value="PRK07049.1"/>
    <property type="match status" value="1"/>
</dbReference>
<dbReference type="InterPro" id="IPR015424">
    <property type="entry name" value="PyrdxlP-dep_Trfase"/>
</dbReference>
<dbReference type="RefSeq" id="WP_097654559.1">
    <property type="nucleotide sequence ID" value="NZ_LYXE01000154.1"/>
</dbReference>
<comment type="caution">
    <text evidence="10">The sequence shown here is derived from an EMBL/GenBank/DDBJ whole genome shotgun (WGS) entry which is preliminary data.</text>
</comment>
<evidence type="ECO:0000256" key="4">
    <source>
        <dbReference type="ARBA" id="ARBA00047175"/>
    </source>
</evidence>
<organism evidence="10 11">
    <name type="scientific">Candidatus Chloroploca asiatica</name>
    <dbReference type="NCBI Taxonomy" id="1506545"/>
    <lineage>
        <taxon>Bacteria</taxon>
        <taxon>Bacillati</taxon>
        <taxon>Chloroflexota</taxon>
        <taxon>Chloroflexia</taxon>
        <taxon>Chloroflexales</taxon>
        <taxon>Chloroflexineae</taxon>
        <taxon>Oscillochloridaceae</taxon>
        <taxon>Candidatus Chloroploca</taxon>
    </lineage>
</organism>
<dbReference type="Gene3D" id="3.40.640.10">
    <property type="entry name" value="Type I PLP-dependent aspartate aminotransferase-like (Major domain)"/>
    <property type="match status" value="1"/>
</dbReference>
<feature type="modified residue" description="N6-(pyridoxal phosphate)lysine" evidence="8">
    <location>
        <position position="238"/>
    </location>
</feature>
<evidence type="ECO:0000256" key="7">
    <source>
        <dbReference type="ARBA" id="ARBA00052699"/>
    </source>
</evidence>
<evidence type="ECO:0000313" key="10">
    <source>
        <dbReference type="EMBL" id="PDV97327.1"/>
    </source>
</evidence>
<accession>A0A2H3L2E8</accession>
<dbReference type="InterPro" id="IPR015422">
    <property type="entry name" value="PyrdxlP-dep_Trfase_small"/>
</dbReference>
<evidence type="ECO:0000256" key="9">
    <source>
        <dbReference type="RuleBase" id="RU362118"/>
    </source>
</evidence>